<dbReference type="EMBL" id="JAAPAO010000190">
    <property type="protein sequence ID" value="KAF4668451.1"/>
    <property type="molecule type" value="Genomic_DNA"/>
</dbReference>
<protein>
    <recommendedName>
        <fullName evidence="3">IPT/TIG domain-containing protein</fullName>
    </recommendedName>
</protein>
<feature type="domain" description="IPT/TIG" evidence="3">
    <location>
        <begin position="2009"/>
        <end position="2103"/>
    </location>
</feature>
<feature type="domain" description="IPT/TIG" evidence="3">
    <location>
        <begin position="1309"/>
        <end position="1420"/>
    </location>
</feature>
<evidence type="ECO:0000313" key="5">
    <source>
        <dbReference type="Proteomes" id="UP000591131"/>
    </source>
</evidence>
<reference evidence="4 5" key="1">
    <citation type="submission" date="2020-04" db="EMBL/GenBank/DDBJ databases">
        <title>Perkinsus chesapeaki whole genome sequence.</title>
        <authorList>
            <person name="Bogema D.R."/>
        </authorList>
    </citation>
    <scope>NUCLEOTIDE SEQUENCE [LARGE SCALE GENOMIC DNA]</scope>
    <source>
        <strain evidence="4">ATCC PRA-425</strain>
    </source>
</reference>
<keyword evidence="2" id="KW-0812">Transmembrane</keyword>
<dbReference type="Pfam" id="PF01833">
    <property type="entry name" value="TIG"/>
    <property type="match status" value="3"/>
</dbReference>
<dbReference type="Gene3D" id="2.60.40.10">
    <property type="entry name" value="Immunoglobulins"/>
    <property type="match status" value="9"/>
</dbReference>
<evidence type="ECO:0000256" key="1">
    <source>
        <dbReference type="SAM" id="MobiDB-lite"/>
    </source>
</evidence>
<feature type="transmembrane region" description="Helical" evidence="2">
    <location>
        <begin position="4305"/>
        <end position="4326"/>
    </location>
</feature>
<feature type="transmembrane region" description="Helical" evidence="2">
    <location>
        <begin position="4072"/>
        <end position="4099"/>
    </location>
</feature>
<dbReference type="OrthoDB" id="419801at2759"/>
<feature type="compositionally biased region" description="Low complexity" evidence="1">
    <location>
        <begin position="5068"/>
        <end position="5091"/>
    </location>
</feature>
<sequence length="5112" mass="559898">MRSLEIVSPQAVSINQRDRDIKVIVSGAEDGSPCRWTAVDVDKKVLLTAKITATGVPSHVKQRVCILRLEENASWPGQPSQKQRIRLYLFVGNKRSLKSLELLPSYSTVAVSTSEKPLQSRLDHQGGAVFIRRQSGDTLVFAGDTVIVATVVDGWSPDFAEYLEWCVFKSSTAGEYTVVRTDSTSTLRKHRRAYLSSCRVPGDAQPGKWAIAMSTSVDMHAGLTFVSFVVKESAGALQARLTEQKLASGKLRFVDLQGSAPLQFILRVETWKARCLGSGVWYISEKKMVICANGSLKVGDHSVRWLAAPEITWSTIDCRFIVAQVEDGGSFPFGWFAESGYDLSKLPWDKIKVEDYAIPTDLEFGLSYGIPALCFRGDGRLLQKLSRSVAQVKSPVSLMALTDMEMPSQSENASSAPIRANGSYTLKHPIRPSGGTSSVELHWLGDSLPVSGLGAACSWKDTTTGAIARRNGICTAADEVSCFVPNVNNTLKDFLLFELTINESLIFVYETWQSEDGRTLRVYDVNFTSLDMQTFTISMPISGTPIIESGYGVRTKITISGSFVPYVSDLWYLGCSFNDILQQYEDVLVEGTSQNNSTKLECLLPSNFTHHEFASSLHIIALKIDDPHEVIARFSGSNPLPFVSAKIFTIKGATPSWGLAGLTTEVTIYGGDFPPADFIELLCHFEGIGYTRASRSNETTIACPTPEAGQSPKLGSRLTVMYDTTQRETANWRAHEASSLSSYPTVSYDQYEIPVITSISPASRQLYPLSQNNTRRLRITHAGRLPWIMLWPNSVACEFSPSLGAPTQGIAEAATATVVCPVPMLAMETNVTDISISYRINGSHIYTPIFSLGHVASFDIIPRPKVIRLVRNSSVHLQLAPMCGSPRRFIAVVEAANTPSRENRCSVVLVPPDGVLPGRLTGLSDGTFQCNVPIVVPASLQTQIESTSSNKSDFSAYVIIGQLDVLDLQNDDIRNHLLHGSAEVPVVVARGIRNSSVTYSSLALNTHARRLREGTCADGSWDMWRRASSQQPSISPAGSALADGYHVSKVVAKAPDVRKLVHVPANETEPAPPPPKDWFNHNVSLNAVSPDWSFSNGGGSFLISGTFIAPSIYNFSGFLVNFGNQGPRVSAHLVNESTLSFVAPAMPDNFFDMIELSITVIFLSPFNGTHVNLTANHPGLMFSYLPSFSLGGLQPRAGPPGGLTNLTMRVMFYANFSSGLERELGLEFDCAIGWTRSPATFTLANPLDLAALAMTRSYEVWCEAPMAGPRRDVCVQLVPRRARYVVNPLQPCNNTAGLHRLEYNYYRQVPRVDHLSPSVGLFEGGASVVVSGKNFPSNITFPYLPTALCRLDIYISHGLRIDNSSVLCEAPALSFFCNSSIQAPDCPDGYGVNGTIGVPVTLSFNGGRDWSFSSVNFTYVPRSSIIGIFPTFGPVTGGTKLSVSVASTHYAARKLCVGDQVVPVTPKAYPTNTGLSGITDYEATVPALAKNGTTSIEVWTVGVSIMQGDGRCFMGDRNFTYVAMWKVHNVEPAQGVLQRIRDPAALLISGSNFYMSLEARCRFSISMMINGSAFADSDHNTSAAHSEVSRYGATSTRALADFIARRACDIEVEANVLDWNRLMCGPEFGVDFIDRTVAACGGDILAAALSSEPRYMIVLSSLSMSISVAMNGVDYAPAVTAEAGKAWTLLYSIFLAPSVVGIEPGRGPDAGGYPIRFVVSGSVVWRVTSCRFEPAHVWDGVATSESNDTPWVDVPATPVSDREVICVAPRWHIEPGRDASLVNISMQITSTLWTNVTQFTYVKSPEIESVSPAEGHSNGGTRVTIYGKGFNLFDPEVLGSSDMRISCVFGRTAVAAHYISPTELYCYSPPSTFSDTQSGHYVNLDLTLAHEPSHPSLRVPSVSLVPLYQQLFYYRGARFSVTYASPLSGPRTGGTRMSIYSDEPFLNTGLLRCAFGKQLVPAQWVSPFRIDCSSPSVNSPGAVKFGLSSDNQTITPLTVVDPTSKLPVELQFTYYIGATVASVSPSFGGTDGGTVVLLQGSHFADYSDLSCRFGTTVVPVLRFISSSAILCKSPAHQMGAIVVGVANNGQDFTGGAGTVYTYINSKPAFIITPFLGPISGNTRVTVRASDTDTIPPHIWRAASSSSYCSFGTLKAEALVDDATATLYCISPKTTEPGEVTLLISLNGQDTAAATQKYYYYAPPFISLVEPPMGPQGQSTFITLTGGNFYNTDMLTVKFGGVSSNNEDSTVALRRAIWLSNSQLQVESPDLAPGGQLRVPLYVSNNDQNFSPEGIGYWDADDDSHDEAKSLRYYTFHLPIIIKGVYPQEGNMHGGGLISVHGGPFIATAELLCSFDWVYIDRTVARPVVVSPTQLLCPVPDMWDARSANALNREARVRITLNGIDWSLTDALFTFKSMSPPGYFTHHLEQSIFTSQIRPCPSGHMCEETGLSQPMPCPPGTYQPRGGSRQCLDCPMGYYCPTARMEKAVVCPAGWICDEEGLVSPYKRCPAGFMCQPGTAAGSATPVQTIFLESNNPTIYTAGFNAPKLCPRGLHCYAGTSTLRSSPGNLSTPQPCFQGFFCPPGSSKPYGAGACPPGKYCPVPRSAGITCPSRFKCGPMPGQFEPTKCPAGSYNPYHGQHNCTLCNEGGICPVPMMERPKPAECGYVAARKGIKVHSGNDLCPAGRVCGWGVASVTEPKICSVVEASSIGNMSFPEDSCLPELGEAYVTRERARLLLTGGDVANRLNNSLGLCCWTSGKVLQFLSGIASHFENLQVPLLDEARAAWTLVHKVRSLNERETALDSSATGFDGLAMLLNFTDDSLRLSWELHLSRVRRRILLDIARRFYFNTPKPCPKGSFCNTGTCEDLMVVVSDSGQTSSGRRRLEAVVEDADGITRRKALADTDIAYFNMPKADIVRMSDDDQQFVMIQLGAQRPRVLTSADSMRRTRLLQTTGSEEVQRVTLPPNHPLALRAPQQCLAGTYCNARANSSLGTGLCPTGMYCSSGASEPAPAPEGEFVGETGRVRGRMCTPGKFAPQPSSPICYPCPPGYSCPDFGTRTPFICSRGTFRLSSGGEAGSAFDDETPVVVDESGGSSSGSISCSPCVAGTWSALRGTEDETGCDPCPAGRFCLAKTGNLSETNPCPEGNICGEGTTLETASKVLCFDGFFCGPGTSPTSVYQSLCLKEFYCPQGTTFANRYNFRCPTGFYCPAGTGWKPDMDVPLRPNSAYLKYIHFHILQVVGQYCLRQLHAAEYNYIQYTNDARRRSGLAEEMPRSEVQVRLSKWTTSMLNCVHSQIEYIPLLADGVEGVTKELFDEETWHSESILTLQPWKLAHEYSNKCLNDTYPRVRSGSTWDCLCTSEPAGGELMKCLTSSVDPYEEPHGAPFRYDGDGELTSSSCSPWPDCIDWSRVSQDNIGGSAGPEGGPFWDDFDRLAVPFIDYVRAALEREMKRTALAVDEAGRSQQSRTRCPFGTLTSEDAESELELCVKRKSIVHLEDNADIVISRINPVAMANVDSVPRPIPPSMQGKIIPVIDDEDERVVYSLPARGSAVITLDLRHLPFGVEYGRDWRMRIVANDTLPHDFDDSQVCENIWARWYLDKELYYGSLADVREDDLREHNCTALQMPIALEKFMMASGSLCPSSTDPLCLGFGFTQSISTAVCSSGGPGQSPTGQPKVIELQLHALVDIQFRVEVQMLNGMTMADRFNFIQTASVEILQPARNVLNTSNAFVIELRHDSQVALPFNTPLASPDRKTNDLDVKYSDLAKQSSISGATAISQRGVLNKAFLSWLPRDQSLTNCMRHPADYDEYLWAGQYFTNIRKTVWMSHIPFFSNCRGFGRAIPLWQVVEHGEKCRIVDEQDTVAIDRLSFGALASGDYCGPSDDGSTSPVRLTCIIDEKPNEKLLLPRWFEGQSGSILFYISRRALTSIEYASIGEPMPDAIPIVLTRGATSDGKLMRSVKLDLKYWQRTSKEKVLIKGEVEFSKFETPTAQQLSGEALWEYTLEINWEGMSHIGVMNSFAFPWDFYLISFTATSFLLLSVMLLFWGYNWTFSLIKFPPKITDSRYIRLICKPVVKGAVLAILPCAPTLMLLIMFVRGTIGDFSLPFFECAEGTSIENCAIGIFDNFLTSWNGETRVTETTAQQRRRARSGVALLTVGAYIAVQSVKAFLPAAESKFYATGNNGGGIDALENIDEESEDDEGNEGRMKEEIADDSELPSDEPIFIPHIWKRTCFALILFGMAVVALILLQFSFSQLFMDNLWLMLLGLYLFGIISEVILNTFVAERLLLVPAVNVVRLLSSLAMLASKDFFTFILTQFVVLAIQTVDRMYISPNKAWLLSQAYNIAVSTVNAIKWVLKGGDESDVQAKIRSTMGGGGSQEEDDLIDALGNPIKSDEGIGMISGFNIDDEGVVDEPIEQYDTRVEDMIGFLAGLGGFHADDLPELELIRVSPAYLNWAVYLMEIMSRGFQRALQAGLEALRLLQVRLVPFLAQSIAWHSGIGASSARMYCKGEPFDDTVAPHLRSIDLMCFSEQYYFCCYLNGLGIITWIVGLQIILANRWNIFDDPASAMVFVLSIAVCKLGQTGTITTANYLKLWQVNEAPMKYPTATVAALTAAATRQQDSPLVPLVKIPAPPRSALAFWPEPSEADAHNLERYREAFVKENQLWLQHSFDELLKDDVLVKHRKALLKSIAGAIGEVDPDEYNPASGSDLQQRARALPPKTLPTGEIHQRFESTNAGTLAQNTVSRAGYDVTNSVQAILANDPQGFQFDAPPPHTLALGRAARRRFAHESTAAAELSLLWVRRARFLLYLRRSTNNLRPSQYRLRDRCDLCDNDRHNGRGLCLTPIYTLVEIASEYVAYRRQREVSPFWNAPLWERFYTRYTPTCTLCSLCHAYYWKRNINVPIDNRRRATRGVSNQRRTPLDVLADSPYSQLQPPPRVDRSEAEVLLQWLQWAERRRSGDDWRGWISDYGHERPLPLEHDSITNQLANDIIMKGRAAAEQVEVSSDSSDDTSSVSFSVAELRSASAQPILLTWLAKAKVAVSNRPSPLPPVAERWLALQQNSGGYAESSDSSEGSGTASAEAGLEITEYAGDARNDTVSNDLDDYS</sequence>
<name>A0A7J6MBR3_PERCH</name>
<evidence type="ECO:0000256" key="2">
    <source>
        <dbReference type="SAM" id="Phobius"/>
    </source>
</evidence>
<evidence type="ECO:0000313" key="4">
    <source>
        <dbReference type="EMBL" id="KAF4668451.1"/>
    </source>
</evidence>
<dbReference type="SMART" id="SM00429">
    <property type="entry name" value="IPT"/>
    <property type="match status" value="4"/>
</dbReference>
<dbReference type="SMART" id="SM01411">
    <property type="entry name" value="Ephrin_rec_like"/>
    <property type="match status" value="4"/>
</dbReference>
<keyword evidence="2" id="KW-0472">Membrane</keyword>
<dbReference type="InterPro" id="IPR013783">
    <property type="entry name" value="Ig-like_fold"/>
</dbReference>
<dbReference type="InterPro" id="IPR014756">
    <property type="entry name" value="Ig_E-set"/>
</dbReference>
<dbReference type="Gene3D" id="2.10.50.10">
    <property type="entry name" value="Tumor Necrosis Factor Receptor, subunit A, domain 2"/>
    <property type="match status" value="1"/>
</dbReference>
<feature type="transmembrane region" description="Helical" evidence="2">
    <location>
        <begin position="4264"/>
        <end position="4285"/>
    </location>
</feature>
<feature type="domain" description="IPT/TIG" evidence="3">
    <location>
        <begin position="1804"/>
        <end position="1907"/>
    </location>
</feature>
<dbReference type="PANTHER" id="PTHR47236:SF4">
    <property type="entry name" value="GENE 9195-RELATED"/>
    <property type="match status" value="1"/>
</dbReference>
<dbReference type="CDD" id="cd00603">
    <property type="entry name" value="IPT_PCSR"/>
    <property type="match status" value="1"/>
</dbReference>
<dbReference type="Proteomes" id="UP000591131">
    <property type="component" value="Unassembled WGS sequence"/>
</dbReference>
<keyword evidence="5" id="KW-1185">Reference proteome</keyword>
<feature type="region of interest" description="Disordered" evidence="1">
    <location>
        <begin position="4198"/>
        <end position="4218"/>
    </location>
</feature>
<dbReference type="CDD" id="cd00102">
    <property type="entry name" value="IPT"/>
    <property type="match status" value="2"/>
</dbReference>
<dbReference type="InterPro" id="IPR009030">
    <property type="entry name" value="Growth_fac_rcpt_cys_sf"/>
</dbReference>
<dbReference type="SUPFAM" id="SSF81296">
    <property type="entry name" value="E set domains"/>
    <property type="match status" value="5"/>
</dbReference>
<feature type="region of interest" description="Disordered" evidence="1">
    <location>
        <begin position="5068"/>
        <end position="5112"/>
    </location>
</feature>
<keyword evidence="2" id="KW-1133">Transmembrane helix</keyword>
<accession>A0A7J6MBR3</accession>
<proteinExistence type="predicted"/>
<evidence type="ECO:0000259" key="3">
    <source>
        <dbReference type="SMART" id="SM00429"/>
    </source>
</evidence>
<feature type="transmembrane region" description="Helical" evidence="2">
    <location>
        <begin position="4029"/>
        <end position="4051"/>
    </location>
</feature>
<organism evidence="4 5">
    <name type="scientific">Perkinsus chesapeaki</name>
    <name type="common">Clam parasite</name>
    <name type="synonym">Perkinsus andrewsi</name>
    <dbReference type="NCBI Taxonomy" id="330153"/>
    <lineage>
        <taxon>Eukaryota</taxon>
        <taxon>Sar</taxon>
        <taxon>Alveolata</taxon>
        <taxon>Perkinsozoa</taxon>
        <taxon>Perkinsea</taxon>
        <taxon>Perkinsida</taxon>
        <taxon>Perkinsidae</taxon>
        <taxon>Perkinsus</taxon>
    </lineage>
</organism>
<dbReference type="SUPFAM" id="SSF57184">
    <property type="entry name" value="Growth factor receptor domain"/>
    <property type="match status" value="1"/>
</dbReference>
<dbReference type="InterPro" id="IPR002909">
    <property type="entry name" value="IPT_dom"/>
</dbReference>
<dbReference type="PANTHER" id="PTHR47236">
    <property type="entry name" value="GENE, 32742-RELATED-RELATED"/>
    <property type="match status" value="1"/>
</dbReference>
<comment type="caution">
    <text evidence="4">The sequence shown here is derived from an EMBL/GenBank/DDBJ whole genome shotgun (WGS) entry which is preliminary data.</text>
</comment>
<feature type="transmembrane region" description="Helical" evidence="2">
    <location>
        <begin position="4231"/>
        <end position="4252"/>
    </location>
</feature>
<feature type="transmembrane region" description="Helical" evidence="2">
    <location>
        <begin position="4537"/>
        <end position="4559"/>
    </location>
</feature>
<feature type="domain" description="IPT/TIG" evidence="3">
    <location>
        <begin position="2202"/>
        <end position="2292"/>
    </location>
</feature>
<gene>
    <name evidence="4" type="ORF">FOL47_003034</name>
</gene>